<protein>
    <submittedName>
        <fullName evidence="1">Uncharacterized protein</fullName>
    </submittedName>
</protein>
<proteinExistence type="predicted"/>
<sequence length="128" mass="14459">METLSGTYYADNVLVSTYAGTVPRLMWRIFGDYYSYARFQIGLPITPEGRGRFSLFWLHDWIHGQESMQDWVDEGRPSTRWLNSAASLPMGGSDLVGDSNLVDRLLESAWPISLVSVLVTELINTVLL</sequence>
<dbReference type="AlphaFoldDB" id="A0A7S2GYG9"/>
<gene>
    <name evidence="1" type="ORF">CBRE1094_LOCUS23686</name>
</gene>
<name>A0A7S2GYG9_9EUKA</name>
<reference evidence="1" key="1">
    <citation type="submission" date="2021-01" db="EMBL/GenBank/DDBJ databases">
        <authorList>
            <person name="Corre E."/>
            <person name="Pelletier E."/>
            <person name="Niang G."/>
            <person name="Scheremetjew M."/>
            <person name="Finn R."/>
            <person name="Kale V."/>
            <person name="Holt S."/>
            <person name="Cochrane G."/>
            <person name="Meng A."/>
            <person name="Brown T."/>
            <person name="Cohen L."/>
        </authorList>
    </citation>
    <scope>NUCLEOTIDE SEQUENCE</scope>
    <source>
        <strain evidence="1">UTEX LB 985</strain>
    </source>
</reference>
<evidence type="ECO:0000313" key="1">
    <source>
        <dbReference type="EMBL" id="CAD9475326.1"/>
    </source>
</evidence>
<dbReference type="EMBL" id="HBGU01043428">
    <property type="protein sequence ID" value="CAD9475326.1"/>
    <property type="molecule type" value="Transcribed_RNA"/>
</dbReference>
<accession>A0A7S2GYG9</accession>
<organism evidence="1">
    <name type="scientific">Haptolina brevifila</name>
    <dbReference type="NCBI Taxonomy" id="156173"/>
    <lineage>
        <taxon>Eukaryota</taxon>
        <taxon>Haptista</taxon>
        <taxon>Haptophyta</taxon>
        <taxon>Prymnesiophyceae</taxon>
        <taxon>Prymnesiales</taxon>
        <taxon>Prymnesiaceae</taxon>
        <taxon>Haptolina</taxon>
    </lineage>
</organism>